<dbReference type="EMBL" id="VTPU01000011">
    <property type="protein sequence ID" value="TZG35843.1"/>
    <property type="molecule type" value="Genomic_DNA"/>
</dbReference>
<dbReference type="AlphaFoldDB" id="A0A5D9CXD5"/>
<proteinExistence type="predicted"/>
<dbReference type="PROSITE" id="PS01333">
    <property type="entry name" value="PYRASE_GLU"/>
    <property type="match status" value="1"/>
</dbReference>
<dbReference type="Proteomes" id="UP000324260">
    <property type="component" value="Unassembled WGS sequence"/>
</dbReference>
<dbReference type="GO" id="GO:0016920">
    <property type="term" value="F:pyroglutamyl-peptidase activity"/>
    <property type="evidence" value="ECO:0007669"/>
    <property type="project" value="UniProtKB-EC"/>
</dbReference>
<dbReference type="OrthoDB" id="6165302at2"/>
<dbReference type="InterPro" id="IPR033693">
    <property type="entry name" value="PGPEP1_Glu_AS"/>
</dbReference>
<comment type="caution">
    <text evidence="2">The sequence shown here is derived from an EMBL/GenBank/DDBJ whole genome shotgun (WGS) entry which is preliminary data.</text>
</comment>
<comment type="catalytic activity">
    <reaction evidence="1">
        <text>Release of an N-terminal pyroglutamyl group from a polypeptide, the second amino acid generally not being Pro.</text>
        <dbReference type="EC" id="3.4.19.3"/>
    </reaction>
</comment>
<keyword evidence="3" id="KW-1185">Reference proteome</keyword>
<protein>
    <recommendedName>
        <fullName evidence="1">Pyroglutamyl-peptidase I</fullName>
        <ecNumber evidence="1">3.4.19.3</ecNumber>
    </recommendedName>
</protein>
<reference evidence="2 3" key="1">
    <citation type="submission" date="2019-08" db="EMBL/GenBank/DDBJ databases">
        <title>Draft Genome Sequence of Halomonas eurihalina Isolated from Preserved Hide-surface.</title>
        <authorList>
            <person name="Hussain S.A."/>
            <person name="Xu A."/>
            <person name="Sarker M."/>
            <person name="Sommers C."/>
        </authorList>
    </citation>
    <scope>NUCLEOTIDE SEQUENCE [LARGE SCALE GENOMIC DNA]</scope>
    <source>
        <strain evidence="2 3">MS1</strain>
    </source>
</reference>
<evidence type="ECO:0000313" key="3">
    <source>
        <dbReference type="Proteomes" id="UP000324260"/>
    </source>
</evidence>
<organism evidence="2 3">
    <name type="scientific">Halomonas eurihalina</name>
    <dbReference type="NCBI Taxonomy" id="42566"/>
    <lineage>
        <taxon>Bacteria</taxon>
        <taxon>Pseudomonadati</taxon>
        <taxon>Pseudomonadota</taxon>
        <taxon>Gammaproteobacteria</taxon>
        <taxon>Oceanospirillales</taxon>
        <taxon>Halomonadaceae</taxon>
        <taxon>Halomonas</taxon>
    </lineage>
</organism>
<evidence type="ECO:0000313" key="2">
    <source>
        <dbReference type="EMBL" id="TZG35843.1"/>
    </source>
</evidence>
<dbReference type="RefSeq" id="WP_149322539.1">
    <property type="nucleotide sequence ID" value="NZ_JARWAH010000009.1"/>
</dbReference>
<accession>A0A5D9CXD5</accession>
<dbReference type="EC" id="3.4.19.3" evidence="1"/>
<sequence>MRDGVERQAGLALPIVLVLLAMAVMLGAAGLRSALTAERLAGNLNASVQAGMAAEAAASSGWSALKKPGDITVESSREALDALTWREFIDPSRFQGEVARQGDCEAPIRCAYRLVEDDFQRRFIVAMGVVMEGDARVQAVSEPVRVTVVFSRLAELFSRYALLADGTVVTGEGEASKGRVHGNASRVGENRVRIPGVDTSPPEGAVSLALEADENGQPRCHFEAVGDLAGRVYHCAGRLDISVAARFHNATLVAQGDVHLAGEVGREAFVDVAMLSSGDIHFQAPGMARGWFMAAGDARLEAGAMLEGSVIAHGDIHRSSGAVVRHLVGAPLLPHAPREKRLLRWES</sequence>
<gene>
    <name evidence="2" type="ORF">FZZ93_11830</name>
</gene>
<feature type="active site" evidence="1">
    <location>
        <position position="38"/>
    </location>
</feature>
<name>A0A5D9CXD5_HALER</name>
<evidence type="ECO:0000256" key="1">
    <source>
        <dbReference type="PROSITE-ProRule" id="PRU10076"/>
    </source>
</evidence>